<sequence>MNGGICWEILQSDNDRGVLVNMCLKVACQSKQNVNAWRRQRRTLERMPAHLAEPLLHQLYHNHLLSAPLLELFQQSVEEVNLSGDPGVDAEWLAYLGGFGHLRALRLADCKSLNNGAIWPLSGLRQLEALELSRCAKITDEGLEHLLCLISLTKLGLSETGVGPVGVARLSMLPNLTYLDLGGLPVSDSQLAALQVLCGLTHLDLWGTKISNNGACYLKAFQNLRTLNLSWTNITIIPPLLSLVSLNLCNCTVVSIFEGIAEQPVKLEQLYLSGSVIADPLRALGGVIVRKLSSLVLSASNISSFSFLYGIRGLQKLDLSSTGATDAVMHIVAANGQELRYLNLGHTKVGLEGVAVLSGHVSKLEFISLTGTTVDDSVFLYLGLMPLLQTMDLSHTKVKGANIICGEKTWSMSTLKQLCHLRFLDLRSSGITDKSCRRLASLQQLSHLFLRSDFLSDTSFHSLSGLLKLVTLYFQGSILTDSGLSTFQPPPMLQELDVTDCWLLTKTSLLQFSERNPQILLRHELVMEKIDDTARPKHVANSTNQKIGIDQFSQDKFNSRELKSHGFHSSRSDITSMKNIRDRRTRGINSTGNTIRKGESSNVCADERRKYSLSELLRLRPSLCSSPAFSNLDFTELQELLLKR</sequence>
<dbReference type="Proteomes" id="UP001162992">
    <property type="component" value="Chromosome 10"/>
</dbReference>
<accession>A0ACC2CH90</accession>
<reference evidence="2" key="1">
    <citation type="journal article" date="2024" name="Proc. Natl. Acad. Sci. U.S.A.">
        <title>Extraordinary preservation of gene collinearity over three hundred million years revealed in homosporous lycophytes.</title>
        <authorList>
            <person name="Li C."/>
            <person name="Wickell D."/>
            <person name="Kuo L.Y."/>
            <person name="Chen X."/>
            <person name="Nie B."/>
            <person name="Liao X."/>
            <person name="Peng D."/>
            <person name="Ji J."/>
            <person name="Jenkins J."/>
            <person name="Williams M."/>
            <person name="Shu S."/>
            <person name="Plott C."/>
            <person name="Barry K."/>
            <person name="Rajasekar S."/>
            <person name="Grimwood J."/>
            <person name="Han X."/>
            <person name="Sun S."/>
            <person name="Hou Z."/>
            <person name="He W."/>
            <person name="Dai G."/>
            <person name="Sun C."/>
            <person name="Schmutz J."/>
            <person name="Leebens-Mack J.H."/>
            <person name="Li F.W."/>
            <person name="Wang L."/>
        </authorList>
    </citation>
    <scope>NUCLEOTIDE SEQUENCE [LARGE SCALE GENOMIC DNA]</scope>
    <source>
        <strain evidence="2">cv. PW_Plant_1</strain>
    </source>
</reference>
<keyword evidence="2" id="KW-1185">Reference proteome</keyword>
<name>A0ACC2CH90_DIPCM</name>
<evidence type="ECO:0000313" key="1">
    <source>
        <dbReference type="EMBL" id="KAJ7541341.1"/>
    </source>
</evidence>
<evidence type="ECO:0000313" key="2">
    <source>
        <dbReference type="Proteomes" id="UP001162992"/>
    </source>
</evidence>
<proteinExistence type="predicted"/>
<comment type="caution">
    <text evidence="1">The sequence shown here is derived from an EMBL/GenBank/DDBJ whole genome shotgun (WGS) entry which is preliminary data.</text>
</comment>
<protein>
    <submittedName>
        <fullName evidence="1">Uncharacterized protein</fullName>
    </submittedName>
</protein>
<gene>
    <name evidence="1" type="ORF">O6H91_10G055300</name>
</gene>
<dbReference type="EMBL" id="CM055101">
    <property type="protein sequence ID" value="KAJ7541341.1"/>
    <property type="molecule type" value="Genomic_DNA"/>
</dbReference>
<organism evidence="1 2">
    <name type="scientific">Diphasiastrum complanatum</name>
    <name type="common">Issler's clubmoss</name>
    <name type="synonym">Lycopodium complanatum</name>
    <dbReference type="NCBI Taxonomy" id="34168"/>
    <lineage>
        <taxon>Eukaryota</taxon>
        <taxon>Viridiplantae</taxon>
        <taxon>Streptophyta</taxon>
        <taxon>Embryophyta</taxon>
        <taxon>Tracheophyta</taxon>
        <taxon>Lycopodiopsida</taxon>
        <taxon>Lycopodiales</taxon>
        <taxon>Lycopodiaceae</taxon>
        <taxon>Lycopodioideae</taxon>
        <taxon>Diphasiastrum</taxon>
    </lineage>
</organism>